<evidence type="ECO:0000256" key="5">
    <source>
        <dbReference type="ARBA" id="ARBA00022692"/>
    </source>
</evidence>
<dbReference type="PANTHER" id="PTHR43271:SF1">
    <property type="entry name" value="INNER MEMBRANE TRANSPORT PROTEIN YNFM"/>
    <property type="match status" value="1"/>
</dbReference>
<dbReference type="RefSeq" id="WP_377917126.1">
    <property type="nucleotide sequence ID" value="NZ_JBHRZT010000068.1"/>
</dbReference>
<feature type="transmembrane region" description="Helical" evidence="8">
    <location>
        <begin position="80"/>
        <end position="99"/>
    </location>
</feature>
<feature type="transmembrane region" description="Helical" evidence="8">
    <location>
        <begin position="307"/>
        <end position="329"/>
    </location>
</feature>
<dbReference type="Proteomes" id="UP001595752">
    <property type="component" value="Unassembled WGS sequence"/>
</dbReference>
<dbReference type="EMBL" id="JBHRZT010000068">
    <property type="protein sequence ID" value="MFC3885067.1"/>
    <property type="molecule type" value="Genomic_DNA"/>
</dbReference>
<feature type="transmembrane region" description="Helical" evidence="8">
    <location>
        <begin position="216"/>
        <end position="238"/>
    </location>
</feature>
<accession>A0ABV8B5Z9</accession>
<dbReference type="InterPro" id="IPR011701">
    <property type="entry name" value="MFS"/>
</dbReference>
<keyword evidence="11" id="KW-1185">Reference proteome</keyword>
<dbReference type="Pfam" id="PF07690">
    <property type="entry name" value="MFS_1"/>
    <property type="match status" value="1"/>
</dbReference>
<name>A0ABV8B5Z9_9BACI</name>
<feature type="transmembrane region" description="Helical" evidence="8">
    <location>
        <begin position="16"/>
        <end position="36"/>
    </location>
</feature>
<evidence type="ECO:0000256" key="8">
    <source>
        <dbReference type="SAM" id="Phobius"/>
    </source>
</evidence>
<feature type="transmembrane region" description="Helical" evidence="8">
    <location>
        <begin position="168"/>
        <end position="188"/>
    </location>
</feature>
<dbReference type="SUPFAM" id="SSF103473">
    <property type="entry name" value="MFS general substrate transporter"/>
    <property type="match status" value="1"/>
</dbReference>
<feature type="transmembrane region" description="Helical" evidence="8">
    <location>
        <begin position="253"/>
        <end position="271"/>
    </location>
</feature>
<evidence type="ECO:0000256" key="4">
    <source>
        <dbReference type="ARBA" id="ARBA00022475"/>
    </source>
</evidence>
<reference evidence="11" key="1">
    <citation type="journal article" date="2019" name="Int. J. Syst. Evol. Microbiol.">
        <title>The Global Catalogue of Microorganisms (GCM) 10K type strain sequencing project: providing services to taxonomists for standard genome sequencing and annotation.</title>
        <authorList>
            <consortium name="The Broad Institute Genomics Platform"/>
            <consortium name="The Broad Institute Genome Sequencing Center for Infectious Disease"/>
            <person name="Wu L."/>
            <person name="Ma J."/>
        </authorList>
    </citation>
    <scope>NUCLEOTIDE SEQUENCE [LARGE SCALE GENOMIC DNA]</scope>
    <source>
        <strain evidence="11">CCUG 61889</strain>
    </source>
</reference>
<evidence type="ECO:0000256" key="2">
    <source>
        <dbReference type="ARBA" id="ARBA00008335"/>
    </source>
</evidence>
<comment type="similarity">
    <text evidence="2">Belongs to the major facilitator superfamily.</text>
</comment>
<feature type="transmembrane region" description="Helical" evidence="8">
    <location>
        <begin position="48"/>
        <end position="68"/>
    </location>
</feature>
<sequence length="416" mass="44931">MSYIKQGTPAFQKANLALFAGGFCTFANLYCVQPLLPEFSEKFHISPTMASLSLSLTTIALAISMLLIGSLSEAWGRKPIMAFSMFTVSVLAVLVIFVPNFHLLLAFRILQGIVFAGLPSIAMAYLSEEIDPASLGLAMGIYISGNTIGGLGGRIITGTLAEFFDWRVAIAGVGVLSVIASVLFLVTLPSSKNFQPRSLKLGKLMKSMLSHLKDRGLLCLYGIGFLLMGSFVTLYNYIGFQLTAPPYSLSQTLVAWIFIVYLVGTFSSTWMGSLADQFGRHKVLWISILIMFLGAIITLNTHLLIKIAGIAIFTFGFFGGHSIASSWVGRHATHDKAQASSLYLFFYYVGSSAGGTAGGVFWTTFGWKGVIDMIVISLTLTLILSISIVLLAKKKSNEKAVTDHGSSILCKRSGTE</sequence>
<feature type="transmembrane region" description="Helical" evidence="8">
    <location>
        <begin position="133"/>
        <end position="156"/>
    </location>
</feature>
<comment type="subcellular location">
    <subcellularLocation>
        <location evidence="1">Cell membrane</location>
        <topology evidence="1">Multi-pass membrane protein</topology>
    </subcellularLocation>
</comment>
<proteinExistence type="inferred from homology"/>
<feature type="transmembrane region" description="Helical" evidence="8">
    <location>
        <begin position="283"/>
        <end position="301"/>
    </location>
</feature>
<comment type="caution">
    <text evidence="10">The sequence shown here is derived from an EMBL/GenBank/DDBJ whole genome shotgun (WGS) entry which is preliminary data.</text>
</comment>
<keyword evidence="7 8" id="KW-0472">Membrane</keyword>
<organism evidence="10 11">
    <name type="scientific">Bacillus songklensis</name>
    <dbReference type="NCBI Taxonomy" id="1069116"/>
    <lineage>
        <taxon>Bacteria</taxon>
        <taxon>Bacillati</taxon>
        <taxon>Bacillota</taxon>
        <taxon>Bacilli</taxon>
        <taxon>Bacillales</taxon>
        <taxon>Bacillaceae</taxon>
        <taxon>Bacillus</taxon>
    </lineage>
</organism>
<dbReference type="Gene3D" id="1.20.1250.20">
    <property type="entry name" value="MFS general substrate transporter like domains"/>
    <property type="match status" value="1"/>
</dbReference>
<evidence type="ECO:0000313" key="10">
    <source>
        <dbReference type="EMBL" id="MFC3885067.1"/>
    </source>
</evidence>
<evidence type="ECO:0000256" key="7">
    <source>
        <dbReference type="ARBA" id="ARBA00023136"/>
    </source>
</evidence>
<dbReference type="CDD" id="cd17324">
    <property type="entry name" value="MFS_NepI_like"/>
    <property type="match status" value="1"/>
</dbReference>
<feature type="transmembrane region" description="Helical" evidence="8">
    <location>
        <begin position="374"/>
        <end position="392"/>
    </location>
</feature>
<feature type="transmembrane region" description="Helical" evidence="8">
    <location>
        <begin position="341"/>
        <end position="362"/>
    </location>
</feature>
<evidence type="ECO:0000256" key="1">
    <source>
        <dbReference type="ARBA" id="ARBA00004651"/>
    </source>
</evidence>
<evidence type="ECO:0000259" key="9">
    <source>
        <dbReference type="PROSITE" id="PS50850"/>
    </source>
</evidence>
<evidence type="ECO:0000256" key="6">
    <source>
        <dbReference type="ARBA" id="ARBA00022989"/>
    </source>
</evidence>
<gene>
    <name evidence="10" type="ORF">ACFOU2_16970</name>
</gene>
<keyword evidence="5 8" id="KW-0812">Transmembrane</keyword>
<dbReference type="PROSITE" id="PS50850">
    <property type="entry name" value="MFS"/>
    <property type="match status" value="1"/>
</dbReference>
<protein>
    <submittedName>
        <fullName evidence="10">MFS transporter</fullName>
    </submittedName>
</protein>
<feature type="transmembrane region" description="Helical" evidence="8">
    <location>
        <begin position="105"/>
        <end position="126"/>
    </location>
</feature>
<feature type="domain" description="Major facilitator superfamily (MFS) profile" evidence="9">
    <location>
        <begin position="14"/>
        <end position="396"/>
    </location>
</feature>
<dbReference type="InterPro" id="IPR036259">
    <property type="entry name" value="MFS_trans_sf"/>
</dbReference>
<keyword evidence="3" id="KW-0813">Transport</keyword>
<dbReference type="PANTHER" id="PTHR43271">
    <property type="entry name" value="BLL2771 PROTEIN"/>
    <property type="match status" value="1"/>
</dbReference>
<keyword evidence="4" id="KW-1003">Cell membrane</keyword>
<dbReference type="InterPro" id="IPR020846">
    <property type="entry name" value="MFS_dom"/>
</dbReference>
<keyword evidence="6 8" id="KW-1133">Transmembrane helix</keyword>
<evidence type="ECO:0000313" key="11">
    <source>
        <dbReference type="Proteomes" id="UP001595752"/>
    </source>
</evidence>
<evidence type="ECO:0000256" key="3">
    <source>
        <dbReference type="ARBA" id="ARBA00022448"/>
    </source>
</evidence>